<proteinExistence type="predicted"/>
<organism evidence="1 2">
    <name type="scientific">Saitoella complicata (strain BCRC 22490 / CBS 7301 / JCM 7358 / NBRC 10748 / NRRL Y-17804)</name>
    <dbReference type="NCBI Taxonomy" id="698492"/>
    <lineage>
        <taxon>Eukaryota</taxon>
        <taxon>Fungi</taxon>
        <taxon>Dikarya</taxon>
        <taxon>Ascomycota</taxon>
        <taxon>Taphrinomycotina</taxon>
        <taxon>Taphrinomycotina incertae sedis</taxon>
        <taxon>Saitoella</taxon>
    </lineage>
</organism>
<sequence>MSVVAIMPAPPSPDLSEFSGTAATVLTLVVATLEVRACAVPSALARPGLDAARPPLTRVTLLLTELKSVPAPVRSSAAAAPAEEEVNPFVPVVFVVERSNVVEDPTDVAVERSVASKSPPSPSTVDALDPQEVSLAEGTVAAVVAVTVATLDGIVKRPPDVVTDVSDAELEPAASGS</sequence>
<protein>
    <submittedName>
        <fullName evidence="1">Uncharacterized protein</fullName>
    </submittedName>
</protein>
<gene>
    <name evidence="1" type="ORF">G7K_6151-t1</name>
</gene>
<dbReference type="EMBL" id="BACD03000058">
    <property type="protein sequence ID" value="GAO52064.1"/>
    <property type="molecule type" value="Genomic_DNA"/>
</dbReference>
<evidence type="ECO:0000313" key="2">
    <source>
        <dbReference type="Proteomes" id="UP000033140"/>
    </source>
</evidence>
<comment type="caution">
    <text evidence="1">The sequence shown here is derived from an EMBL/GenBank/DDBJ whole genome shotgun (WGS) entry which is preliminary data.</text>
</comment>
<reference evidence="1 2" key="3">
    <citation type="journal article" date="2015" name="Genome Announc.">
        <title>Draft Genome Sequence of the Archiascomycetous Yeast Saitoella complicata.</title>
        <authorList>
            <person name="Yamauchi K."/>
            <person name="Kondo S."/>
            <person name="Hamamoto M."/>
            <person name="Takahashi Y."/>
            <person name="Ogura Y."/>
            <person name="Hayashi T."/>
            <person name="Nishida H."/>
        </authorList>
    </citation>
    <scope>NUCLEOTIDE SEQUENCE [LARGE SCALE GENOMIC DNA]</scope>
    <source>
        <strain evidence="1 2">NRRL Y-17804</strain>
    </source>
</reference>
<keyword evidence="2" id="KW-1185">Reference proteome</keyword>
<dbReference type="Proteomes" id="UP000033140">
    <property type="component" value="Unassembled WGS sequence"/>
</dbReference>
<reference evidence="1 2" key="2">
    <citation type="journal article" date="2014" name="J. Gen. Appl. Microbiol.">
        <title>The early diverging ascomycetous budding yeast Saitoella complicata has three histone deacetylases belonging to the Clr6, Hos2, and Rpd3 lineages.</title>
        <authorList>
            <person name="Nishida H."/>
            <person name="Matsumoto T."/>
            <person name="Kondo S."/>
            <person name="Hamamoto M."/>
            <person name="Yoshikawa H."/>
        </authorList>
    </citation>
    <scope>NUCLEOTIDE SEQUENCE [LARGE SCALE GENOMIC DNA]</scope>
    <source>
        <strain evidence="1 2">NRRL Y-17804</strain>
    </source>
</reference>
<accession>A0A0E9NQE1</accession>
<name>A0A0E9NQE1_SAICN</name>
<dbReference type="AlphaFoldDB" id="A0A0E9NQE1"/>
<reference evidence="1 2" key="1">
    <citation type="journal article" date="2011" name="J. Gen. Appl. Microbiol.">
        <title>Draft genome sequencing of the enigmatic yeast Saitoella complicata.</title>
        <authorList>
            <person name="Nishida H."/>
            <person name="Hamamoto M."/>
            <person name="Sugiyama J."/>
        </authorList>
    </citation>
    <scope>NUCLEOTIDE SEQUENCE [LARGE SCALE GENOMIC DNA]</scope>
    <source>
        <strain evidence="1 2">NRRL Y-17804</strain>
    </source>
</reference>
<evidence type="ECO:0000313" key="1">
    <source>
        <dbReference type="EMBL" id="GAO52064.1"/>
    </source>
</evidence>